<accession>A0A1R2CEZ1</accession>
<dbReference type="EMBL" id="MPUH01000173">
    <property type="protein sequence ID" value="OMJ87582.1"/>
    <property type="molecule type" value="Genomic_DNA"/>
</dbReference>
<organism evidence="2 3">
    <name type="scientific">Stentor coeruleus</name>
    <dbReference type="NCBI Taxonomy" id="5963"/>
    <lineage>
        <taxon>Eukaryota</taxon>
        <taxon>Sar</taxon>
        <taxon>Alveolata</taxon>
        <taxon>Ciliophora</taxon>
        <taxon>Postciliodesmatophora</taxon>
        <taxon>Heterotrichea</taxon>
        <taxon>Heterotrichida</taxon>
        <taxon>Stentoridae</taxon>
        <taxon>Stentor</taxon>
    </lineage>
</organism>
<feature type="compositionally biased region" description="Polar residues" evidence="1">
    <location>
        <begin position="309"/>
        <end position="318"/>
    </location>
</feature>
<dbReference type="OrthoDB" id="10671821at2759"/>
<feature type="compositionally biased region" description="Basic residues" evidence="1">
    <location>
        <begin position="297"/>
        <end position="308"/>
    </location>
</feature>
<gene>
    <name evidence="2" type="ORF">SteCoe_10669</name>
</gene>
<proteinExistence type="predicted"/>
<feature type="compositionally biased region" description="Basic and acidic residues" evidence="1">
    <location>
        <begin position="281"/>
        <end position="296"/>
    </location>
</feature>
<evidence type="ECO:0000313" key="2">
    <source>
        <dbReference type="EMBL" id="OMJ87582.1"/>
    </source>
</evidence>
<comment type="caution">
    <text evidence="2">The sequence shown here is derived from an EMBL/GenBank/DDBJ whole genome shotgun (WGS) entry which is preliminary data.</text>
</comment>
<reference evidence="2 3" key="1">
    <citation type="submission" date="2016-11" db="EMBL/GenBank/DDBJ databases">
        <title>The macronuclear genome of Stentor coeruleus: a giant cell with tiny introns.</title>
        <authorList>
            <person name="Slabodnick M."/>
            <person name="Ruby J.G."/>
            <person name="Reiff S.B."/>
            <person name="Swart E.C."/>
            <person name="Gosai S."/>
            <person name="Prabakaran S."/>
            <person name="Witkowska E."/>
            <person name="Larue G.E."/>
            <person name="Fisher S."/>
            <person name="Freeman R.M."/>
            <person name="Gunawardena J."/>
            <person name="Chu W."/>
            <person name="Stover N.A."/>
            <person name="Gregory B.D."/>
            <person name="Nowacki M."/>
            <person name="Derisi J."/>
            <person name="Roy S.W."/>
            <person name="Marshall W.F."/>
            <person name="Sood P."/>
        </authorList>
    </citation>
    <scope>NUCLEOTIDE SEQUENCE [LARGE SCALE GENOMIC DNA]</scope>
    <source>
        <strain evidence="2">WM001</strain>
    </source>
</reference>
<protein>
    <submittedName>
        <fullName evidence="2">Uncharacterized protein</fullName>
    </submittedName>
</protein>
<evidence type="ECO:0000313" key="3">
    <source>
        <dbReference type="Proteomes" id="UP000187209"/>
    </source>
</evidence>
<dbReference type="Proteomes" id="UP000187209">
    <property type="component" value="Unassembled WGS sequence"/>
</dbReference>
<evidence type="ECO:0000256" key="1">
    <source>
        <dbReference type="SAM" id="MobiDB-lite"/>
    </source>
</evidence>
<sequence>MKSTLALTQNKTPDPVKKFEFGLKNIYPPQSYDAKDTIRTDKNLEIWKIDDFPYRDLHEDPIPDKYELLSLAEFDSTTKSIKSNKREICIFSDLSPITRYICNMTLSEEETFVQESSKHEKLMHGHIHLLHQDPTLNMLEKLDWKNSITIALNFAFKYDILTLLNPSVMRRLTELNMQIPKDISQLPIQIIEYSSPKHTAHKSSIENILTPVDELTLLEQNMIEMMEMLNQKNETDNVQDKLQSLLEIVEEKMKEFKDPAMVMQIKVLYQFLVEYKKAKESHKKITGERKMPERKKTQPKGRNSRKIKNNQSNDSFGSAGNVLPISKNKEPNTQDPGNIKRAKHIKS</sequence>
<keyword evidence="3" id="KW-1185">Reference proteome</keyword>
<name>A0A1R2CEZ1_9CILI</name>
<feature type="region of interest" description="Disordered" evidence="1">
    <location>
        <begin position="281"/>
        <end position="347"/>
    </location>
</feature>
<dbReference type="AlphaFoldDB" id="A0A1R2CEZ1"/>